<dbReference type="RefSeq" id="WP_087455059.1">
    <property type="nucleotide sequence ID" value="NZ_CP021434.1"/>
</dbReference>
<dbReference type="KEGG" id="tum:CBW65_00410"/>
<name>A0A1Y0IGS1_9BACL</name>
<dbReference type="Pfam" id="PF00149">
    <property type="entry name" value="Metallophos"/>
    <property type="match status" value="1"/>
</dbReference>
<dbReference type="PANTHER" id="PTHR30337:SF0">
    <property type="entry name" value="NUCLEASE SBCCD SUBUNIT D"/>
    <property type="match status" value="1"/>
</dbReference>
<feature type="domain" description="Calcineurin-like phosphoesterase" evidence="1">
    <location>
        <begin position="1"/>
        <end position="195"/>
    </location>
</feature>
<evidence type="ECO:0000313" key="2">
    <source>
        <dbReference type="EMBL" id="ARU59671.1"/>
    </source>
</evidence>
<evidence type="ECO:0000313" key="3">
    <source>
        <dbReference type="Proteomes" id="UP000195437"/>
    </source>
</evidence>
<dbReference type="GO" id="GO:0016787">
    <property type="term" value="F:hydrolase activity"/>
    <property type="evidence" value="ECO:0007669"/>
    <property type="project" value="InterPro"/>
</dbReference>
<dbReference type="Proteomes" id="UP000195437">
    <property type="component" value="Chromosome"/>
</dbReference>
<evidence type="ECO:0000259" key="1">
    <source>
        <dbReference type="Pfam" id="PF00149"/>
    </source>
</evidence>
<dbReference type="InterPro" id="IPR004843">
    <property type="entry name" value="Calcineurin-like_PHP"/>
</dbReference>
<gene>
    <name evidence="2" type="ORF">CBW65_00410</name>
</gene>
<reference evidence="3" key="1">
    <citation type="submission" date="2017-05" db="EMBL/GenBank/DDBJ databases">
        <authorList>
            <person name="Sung H."/>
        </authorList>
    </citation>
    <scope>NUCLEOTIDE SEQUENCE [LARGE SCALE GENOMIC DNA]</scope>
    <source>
        <strain evidence="3">AR23208</strain>
    </source>
</reference>
<proteinExistence type="predicted"/>
<sequence length="329" mass="36613">MKLLYMTDTHIRASSPQNRTDDFVETLKNKYREVNEIVKREGVDAILHGGDFFDIPSPSLAVCADFIALMRDAGVPIYGIAGNHDVFGHNPDTLPRTMLGFMDRIGLVQLIHPGAPLFLEKDGLKVQVTGQHYHYDLDRRDPRLDYVVEEVNADIGIHLVHGMLMDRAFIEGVAHTRVDQILDTKAHLTLCGHNHMGWQEVRHEGKIFYNPGGFVRLSNHPADAGRTPQVLILDMTSGELVMKKIKLKSAPPGDECLDRTKNEEAAFTQQRLADFVQGIKAAGDYKVIDIGAIIDEIASRDGLQPDVREEAMKRIAAAQERLSTGESAS</sequence>
<dbReference type="PANTHER" id="PTHR30337">
    <property type="entry name" value="COMPONENT OF ATP-DEPENDENT DSDNA EXONUCLEASE"/>
    <property type="match status" value="1"/>
</dbReference>
<dbReference type="InterPro" id="IPR029052">
    <property type="entry name" value="Metallo-depent_PP-like"/>
</dbReference>
<dbReference type="InterPro" id="IPR050535">
    <property type="entry name" value="DNA_Repair-Maintenance_Comp"/>
</dbReference>
<keyword evidence="3" id="KW-1185">Reference proteome</keyword>
<dbReference type="OrthoDB" id="9773856at2"/>
<accession>A0A1Y0IGS1</accession>
<dbReference type="SUPFAM" id="SSF56300">
    <property type="entry name" value="Metallo-dependent phosphatases"/>
    <property type="match status" value="1"/>
</dbReference>
<dbReference type="EMBL" id="CP021434">
    <property type="protein sequence ID" value="ARU59671.1"/>
    <property type="molecule type" value="Genomic_DNA"/>
</dbReference>
<dbReference type="AlphaFoldDB" id="A0A1Y0IGS1"/>
<protein>
    <submittedName>
        <fullName evidence="2">Serine/threonine protein phosphatase</fullName>
    </submittedName>
</protein>
<dbReference type="Gene3D" id="3.60.21.10">
    <property type="match status" value="1"/>
</dbReference>
<organism evidence="2 3">
    <name type="scientific">Tumebacillus avium</name>
    <dbReference type="NCBI Taxonomy" id="1903704"/>
    <lineage>
        <taxon>Bacteria</taxon>
        <taxon>Bacillati</taxon>
        <taxon>Bacillota</taxon>
        <taxon>Bacilli</taxon>
        <taxon>Bacillales</taxon>
        <taxon>Alicyclobacillaceae</taxon>
        <taxon>Tumebacillus</taxon>
    </lineage>
</organism>